<dbReference type="EMBL" id="JAACJN010000004">
    <property type="protein sequence ID" value="KAF5392911.1"/>
    <property type="molecule type" value="Genomic_DNA"/>
</dbReference>
<feature type="transmembrane region" description="Helical" evidence="1">
    <location>
        <begin position="143"/>
        <end position="168"/>
    </location>
</feature>
<organism evidence="2 3">
    <name type="scientific">Collybiopsis confluens</name>
    <dbReference type="NCBI Taxonomy" id="2823264"/>
    <lineage>
        <taxon>Eukaryota</taxon>
        <taxon>Fungi</taxon>
        <taxon>Dikarya</taxon>
        <taxon>Basidiomycota</taxon>
        <taxon>Agaricomycotina</taxon>
        <taxon>Agaricomycetes</taxon>
        <taxon>Agaricomycetidae</taxon>
        <taxon>Agaricales</taxon>
        <taxon>Marasmiineae</taxon>
        <taxon>Omphalotaceae</taxon>
        <taxon>Collybiopsis</taxon>
    </lineage>
</organism>
<keyword evidence="1" id="KW-0472">Membrane</keyword>
<sequence>MYHILFRTIDAVAQKEPSEAEIQAVSRYFTLFVTLQLIGLSGLMVMFFTACVTSIIRKRHLCWTSFILSWIVSSVSYSLLVGTSIEYQPPFALCLIQGVMIYTVPTLTACTSLSLVIQVLLTVRTFASPPHSPSSTAPSSHRLSTFMLILLPYVFGAAMFTLSMVIGLKDRETVTRPPGGFYCNMKNSTPGKISAIVVAIIMLICVGLGSTISVILRRHWLIFSNQTRTPLATAMRVLCFSAFSVVSIV</sequence>
<dbReference type="Proteomes" id="UP000518752">
    <property type="component" value="Unassembled WGS sequence"/>
</dbReference>
<proteinExistence type="predicted"/>
<feature type="transmembrane region" description="Helical" evidence="1">
    <location>
        <begin position="193"/>
        <end position="216"/>
    </location>
</feature>
<reference evidence="2 3" key="1">
    <citation type="journal article" date="2020" name="ISME J.">
        <title>Uncovering the hidden diversity of litter-decomposition mechanisms in mushroom-forming fungi.</title>
        <authorList>
            <person name="Floudas D."/>
            <person name="Bentzer J."/>
            <person name="Ahren D."/>
            <person name="Johansson T."/>
            <person name="Persson P."/>
            <person name="Tunlid A."/>
        </authorList>
    </citation>
    <scope>NUCLEOTIDE SEQUENCE [LARGE SCALE GENOMIC DNA]</scope>
    <source>
        <strain evidence="2 3">CBS 406.79</strain>
    </source>
</reference>
<keyword evidence="3" id="KW-1185">Reference proteome</keyword>
<keyword evidence="1" id="KW-0812">Transmembrane</keyword>
<feature type="transmembrane region" description="Helical" evidence="1">
    <location>
        <begin position="28"/>
        <end position="49"/>
    </location>
</feature>
<gene>
    <name evidence="2" type="ORF">D9757_001065</name>
</gene>
<dbReference type="AlphaFoldDB" id="A0A8H5I0I7"/>
<feature type="transmembrane region" description="Helical" evidence="1">
    <location>
        <begin position="61"/>
        <end position="80"/>
    </location>
</feature>
<evidence type="ECO:0000313" key="2">
    <source>
        <dbReference type="EMBL" id="KAF5392911.1"/>
    </source>
</evidence>
<keyword evidence="1" id="KW-1133">Transmembrane helix</keyword>
<accession>A0A8H5I0I7</accession>
<comment type="caution">
    <text evidence="2">The sequence shown here is derived from an EMBL/GenBank/DDBJ whole genome shotgun (WGS) entry which is preliminary data.</text>
</comment>
<evidence type="ECO:0000256" key="1">
    <source>
        <dbReference type="SAM" id="Phobius"/>
    </source>
</evidence>
<name>A0A8H5I0I7_9AGAR</name>
<dbReference type="OrthoDB" id="3046318at2759"/>
<evidence type="ECO:0000313" key="3">
    <source>
        <dbReference type="Proteomes" id="UP000518752"/>
    </source>
</evidence>
<protein>
    <submittedName>
        <fullName evidence="2">Uncharacterized protein</fullName>
    </submittedName>
</protein>
<feature type="transmembrane region" description="Helical" evidence="1">
    <location>
        <begin position="100"/>
        <end position="123"/>
    </location>
</feature>